<feature type="transmembrane region" description="Helical" evidence="6">
    <location>
        <begin position="192"/>
        <end position="211"/>
    </location>
</feature>
<comment type="caution">
    <text evidence="8">The sequence shown here is derived from an EMBL/GenBank/DDBJ whole genome shotgun (WGS) entry which is preliminary data.</text>
</comment>
<keyword evidence="2 6" id="KW-0812">Transmembrane</keyword>
<feature type="transmembrane region" description="Helical" evidence="6">
    <location>
        <begin position="253"/>
        <end position="273"/>
    </location>
</feature>
<dbReference type="Proteomes" id="UP000318571">
    <property type="component" value="Chromosome 10"/>
</dbReference>
<dbReference type="OMA" id="YNEQSQM"/>
<dbReference type="Pfam" id="PF07690">
    <property type="entry name" value="MFS_1"/>
    <property type="match status" value="1"/>
</dbReference>
<evidence type="ECO:0000313" key="8">
    <source>
        <dbReference type="EMBL" id="TRY63138.1"/>
    </source>
</evidence>
<dbReference type="FunFam" id="1.20.1250.20:FF:000226">
    <property type="entry name" value="Vesicular GLUtamate transporter"/>
    <property type="match status" value="1"/>
</dbReference>
<keyword evidence="3 6" id="KW-1133">Transmembrane helix</keyword>
<evidence type="ECO:0000256" key="2">
    <source>
        <dbReference type="ARBA" id="ARBA00022692"/>
    </source>
</evidence>
<name>A0A553NCK3_TIGCA</name>
<dbReference type="AlphaFoldDB" id="A0A553NCK3"/>
<keyword evidence="4 6" id="KW-0472">Membrane</keyword>
<sequence>MQSMGDQVNSAMQNVDLDERAQHQECPDGTKDAFLFKMKCGVANVKNNATRVFRKEGAYDRYDFKDANEGVDKTVRSGEYEEGDLQMPTDFPELERPPLRKVDKYCQPECPCVSLSKRYTQAWLVALGFIISFGIRCNVGVATVEMMSNDTGVPEFQWTPETVGFVDASFFWGYIVTQIPGGFLAARFSPSFLFGTAIFCSSCLNMLIPTATEISPTLVICVRVLQGLVEGVTYPACHGIWRWWAPPLERSRLATLAFCGSYGGAVLGMPISGYLASGIGWYAPFYFYGVCGIIWYMFWLWLAFESPAKHPTISPREQYYIEQSIGQNHGVQPTIFTTPWRRVFTSMPVWAIIVANFARSWTFYLLLITQPKYFKEVFHMNLAHASTVAALPHLVMTLIVPFGGQLADYLRRNKFLSTTNVRKVFNCGGFGGEALFLLVVGYTNNKMVAIVGLIFAVGSSGFAISGFNVNHLDIAPRYASILMGISNGVGTFSGMICPITTQEITKDHSSERKLQEEWHHVFLIAASIHFVGVLFYAVFASGELQDWAVDPPEEKIEMKSPGVDPKSYGTADGYSLDYGMQETKMVPAFPDESDQANGSAATAAPANPFTQKQYQAASSNPFNR</sequence>
<feature type="transmembrane region" description="Helical" evidence="6">
    <location>
        <begin position="349"/>
        <end position="370"/>
    </location>
</feature>
<accession>A0A553NCK3</accession>
<dbReference type="SUPFAM" id="SSF103473">
    <property type="entry name" value="MFS general substrate transporter"/>
    <property type="match status" value="1"/>
</dbReference>
<protein>
    <recommendedName>
        <fullName evidence="7">Major facilitator superfamily (MFS) profile domain-containing protein</fullName>
    </recommendedName>
</protein>
<comment type="subcellular location">
    <subcellularLocation>
        <location evidence="1">Membrane</location>
        <topology evidence="1">Multi-pass membrane protein</topology>
    </subcellularLocation>
</comment>
<gene>
    <name evidence="8" type="ORF">TCAL_10827</name>
</gene>
<feature type="transmembrane region" description="Helical" evidence="6">
    <location>
        <begin position="521"/>
        <end position="539"/>
    </location>
</feature>
<feature type="transmembrane region" description="Helical" evidence="6">
    <location>
        <begin position="164"/>
        <end position="185"/>
    </location>
</feature>
<reference evidence="8 9" key="1">
    <citation type="journal article" date="2018" name="Nat. Ecol. Evol.">
        <title>Genomic signatures of mitonuclear coevolution across populations of Tigriopus californicus.</title>
        <authorList>
            <person name="Barreto F.S."/>
            <person name="Watson E.T."/>
            <person name="Lima T.G."/>
            <person name="Willett C.S."/>
            <person name="Edmands S."/>
            <person name="Li W."/>
            <person name="Burton R.S."/>
        </authorList>
    </citation>
    <scope>NUCLEOTIDE SEQUENCE [LARGE SCALE GENOMIC DNA]</scope>
    <source>
        <strain evidence="8 9">San Diego</strain>
    </source>
</reference>
<feature type="transmembrane region" description="Helical" evidence="6">
    <location>
        <begin position="382"/>
        <end position="403"/>
    </location>
</feature>
<dbReference type="InterPro" id="IPR020846">
    <property type="entry name" value="MFS_dom"/>
</dbReference>
<dbReference type="GO" id="GO:0050803">
    <property type="term" value="P:regulation of synapse structure or activity"/>
    <property type="evidence" value="ECO:0007669"/>
    <property type="project" value="TreeGrafter"/>
</dbReference>
<evidence type="ECO:0000256" key="3">
    <source>
        <dbReference type="ARBA" id="ARBA00022989"/>
    </source>
</evidence>
<evidence type="ECO:0000313" key="9">
    <source>
        <dbReference type="Proteomes" id="UP000318571"/>
    </source>
</evidence>
<evidence type="ECO:0000256" key="4">
    <source>
        <dbReference type="ARBA" id="ARBA00023136"/>
    </source>
</evidence>
<feature type="compositionally biased region" description="Polar residues" evidence="5">
    <location>
        <begin position="609"/>
        <end position="624"/>
    </location>
</feature>
<dbReference type="EMBL" id="VCGU01000458">
    <property type="protein sequence ID" value="TRY63138.1"/>
    <property type="molecule type" value="Genomic_DNA"/>
</dbReference>
<evidence type="ECO:0000256" key="6">
    <source>
        <dbReference type="SAM" id="Phobius"/>
    </source>
</evidence>
<dbReference type="GO" id="GO:0005326">
    <property type="term" value="F:neurotransmitter transmembrane transporter activity"/>
    <property type="evidence" value="ECO:0007669"/>
    <property type="project" value="TreeGrafter"/>
</dbReference>
<dbReference type="InterPro" id="IPR011701">
    <property type="entry name" value="MFS"/>
</dbReference>
<dbReference type="GO" id="GO:0030672">
    <property type="term" value="C:synaptic vesicle membrane"/>
    <property type="evidence" value="ECO:0007669"/>
    <property type="project" value="TreeGrafter"/>
</dbReference>
<dbReference type="OrthoDB" id="2985014at2759"/>
<dbReference type="GO" id="GO:0060076">
    <property type="term" value="C:excitatory synapse"/>
    <property type="evidence" value="ECO:0007669"/>
    <property type="project" value="TreeGrafter"/>
</dbReference>
<proteinExistence type="predicted"/>
<feature type="compositionally biased region" description="Low complexity" evidence="5">
    <location>
        <begin position="596"/>
        <end position="608"/>
    </location>
</feature>
<dbReference type="GO" id="GO:0005313">
    <property type="term" value="F:L-glutamate transmembrane transporter activity"/>
    <property type="evidence" value="ECO:0007669"/>
    <property type="project" value="TreeGrafter"/>
</dbReference>
<dbReference type="InterPro" id="IPR036259">
    <property type="entry name" value="MFS_trans_sf"/>
</dbReference>
<feature type="transmembrane region" description="Helical" evidence="6">
    <location>
        <begin position="285"/>
        <end position="304"/>
    </location>
</feature>
<dbReference type="FunFam" id="1.20.1250.20:FF:000264">
    <property type="entry name" value="vesicular glutamate transporter 1"/>
    <property type="match status" value="1"/>
</dbReference>
<feature type="transmembrane region" description="Helical" evidence="6">
    <location>
        <begin position="123"/>
        <end position="144"/>
    </location>
</feature>
<feature type="transmembrane region" description="Helical" evidence="6">
    <location>
        <begin position="424"/>
        <end position="442"/>
    </location>
</feature>
<evidence type="ECO:0000259" key="7">
    <source>
        <dbReference type="PROSITE" id="PS50850"/>
    </source>
</evidence>
<dbReference type="PANTHER" id="PTHR11662:SF456">
    <property type="entry name" value="VESICULAR GLUTAMATE TRANSPORTER, ISOFORM A"/>
    <property type="match status" value="1"/>
</dbReference>
<dbReference type="STRING" id="6832.A0A553NCK3"/>
<dbReference type="GO" id="GO:0035249">
    <property type="term" value="P:synaptic transmission, glutamatergic"/>
    <property type="evidence" value="ECO:0007669"/>
    <property type="project" value="TreeGrafter"/>
</dbReference>
<feature type="region of interest" description="Disordered" evidence="5">
    <location>
        <begin position="588"/>
        <end position="624"/>
    </location>
</feature>
<keyword evidence="9" id="KW-1185">Reference proteome</keyword>
<evidence type="ECO:0000256" key="5">
    <source>
        <dbReference type="SAM" id="MobiDB-lite"/>
    </source>
</evidence>
<dbReference type="PANTHER" id="PTHR11662">
    <property type="entry name" value="SOLUTE CARRIER FAMILY 17"/>
    <property type="match status" value="1"/>
</dbReference>
<dbReference type="PROSITE" id="PS50850">
    <property type="entry name" value="MFS"/>
    <property type="match status" value="1"/>
</dbReference>
<feature type="transmembrane region" description="Helical" evidence="6">
    <location>
        <begin position="448"/>
        <end position="469"/>
    </location>
</feature>
<feature type="domain" description="Major facilitator superfamily (MFS) profile" evidence="7">
    <location>
        <begin position="120"/>
        <end position="544"/>
    </location>
</feature>
<dbReference type="InterPro" id="IPR050382">
    <property type="entry name" value="MFS_Na/Anion_cotransporter"/>
</dbReference>
<feature type="transmembrane region" description="Helical" evidence="6">
    <location>
        <begin position="481"/>
        <end position="501"/>
    </location>
</feature>
<evidence type="ECO:0000256" key="1">
    <source>
        <dbReference type="ARBA" id="ARBA00004141"/>
    </source>
</evidence>
<dbReference type="GO" id="GO:0098700">
    <property type="term" value="P:neurotransmitter loading into synaptic vesicle"/>
    <property type="evidence" value="ECO:0007669"/>
    <property type="project" value="TreeGrafter"/>
</dbReference>
<organism evidence="8 9">
    <name type="scientific">Tigriopus californicus</name>
    <name type="common">Marine copepod</name>
    <dbReference type="NCBI Taxonomy" id="6832"/>
    <lineage>
        <taxon>Eukaryota</taxon>
        <taxon>Metazoa</taxon>
        <taxon>Ecdysozoa</taxon>
        <taxon>Arthropoda</taxon>
        <taxon>Crustacea</taxon>
        <taxon>Multicrustacea</taxon>
        <taxon>Hexanauplia</taxon>
        <taxon>Copepoda</taxon>
        <taxon>Harpacticoida</taxon>
        <taxon>Harpacticidae</taxon>
        <taxon>Tigriopus</taxon>
    </lineage>
</organism>
<dbReference type="CDD" id="cd17382">
    <property type="entry name" value="MFS_SLC17A6_7_8_VGluT"/>
    <property type="match status" value="1"/>
</dbReference>
<dbReference type="Gene3D" id="1.20.1250.20">
    <property type="entry name" value="MFS general substrate transporter like domains"/>
    <property type="match status" value="2"/>
</dbReference>